<dbReference type="OrthoDB" id="684590at2759"/>
<evidence type="ECO:0000313" key="3">
    <source>
        <dbReference type="Proteomes" id="UP000634136"/>
    </source>
</evidence>
<keyword evidence="3" id="KW-1185">Reference proteome</keyword>
<feature type="compositionally biased region" description="Polar residues" evidence="1">
    <location>
        <begin position="104"/>
        <end position="113"/>
    </location>
</feature>
<dbReference type="EMBL" id="JAAIUW010000009">
    <property type="protein sequence ID" value="KAF7816625.1"/>
    <property type="molecule type" value="Genomic_DNA"/>
</dbReference>
<dbReference type="PANTHER" id="PTHR37258:SF1">
    <property type="entry name" value="FANTOM PROTEIN"/>
    <property type="match status" value="1"/>
</dbReference>
<feature type="region of interest" description="Disordered" evidence="1">
    <location>
        <begin position="90"/>
        <end position="113"/>
    </location>
</feature>
<feature type="region of interest" description="Disordered" evidence="1">
    <location>
        <begin position="43"/>
        <end position="72"/>
    </location>
</feature>
<name>A0A834T7B1_9FABA</name>
<protein>
    <submittedName>
        <fullName evidence="2">Uncharacterized protein</fullName>
    </submittedName>
</protein>
<dbReference type="PANTHER" id="PTHR37258">
    <property type="entry name" value="FANTOM PROTEIN"/>
    <property type="match status" value="1"/>
</dbReference>
<reference evidence="2" key="1">
    <citation type="submission" date="2020-09" db="EMBL/GenBank/DDBJ databases">
        <title>Genome-Enabled Discovery of Anthraquinone Biosynthesis in Senna tora.</title>
        <authorList>
            <person name="Kang S.-H."/>
            <person name="Pandey R.P."/>
            <person name="Lee C.-M."/>
            <person name="Sim J.-S."/>
            <person name="Jeong J.-T."/>
            <person name="Choi B.-S."/>
            <person name="Jung M."/>
            <person name="Ginzburg D."/>
            <person name="Zhao K."/>
            <person name="Won S.Y."/>
            <person name="Oh T.-J."/>
            <person name="Yu Y."/>
            <person name="Kim N.-H."/>
            <person name="Lee O.R."/>
            <person name="Lee T.-H."/>
            <person name="Bashyal P."/>
            <person name="Kim T.-S."/>
            <person name="Lee W.-H."/>
            <person name="Kawkins C."/>
            <person name="Kim C.-K."/>
            <person name="Kim J.S."/>
            <person name="Ahn B.O."/>
            <person name="Rhee S.Y."/>
            <person name="Sohng J.K."/>
        </authorList>
    </citation>
    <scope>NUCLEOTIDE SEQUENCE</scope>
    <source>
        <tissue evidence="2">Leaf</tissue>
    </source>
</reference>
<organism evidence="2 3">
    <name type="scientific">Senna tora</name>
    <dbReference type="NCBI Taxonomy" id="362788"/>
    <lineage>
        <taxon>Eukaryota</taxon>
        <taxon>Viridiplantae</taxon>
        <taxon>Streptophyta</taxon>
        <taxon>Embryophyta</taxon>
        <taxon>Tracheophyta</taxon>
        <taxon>Spermatophyta</taxon>
        <taxon>Magnoliopsida</taxon>
        <taxon>eudicotyledons</taxon>
        <taxon>Gunneridae</taxon>
        <taxon>Pentapetalae</taxon>
        <taxon>rosids</taxon>
        <taxon>fabids</taxon>
        <taxon>Fabales</taxon>
        <taxon>Fabaceae</taxon>
        <taxon>Caesalpinioideae</taxon>
        <taxon>Cassia clade</taxon>
        <taxon>Senna</taxon>
    </lineage>
</organism>
<evidence type="ECO:0000256" key="1">
    <source>
        <dbReference type="SAM" id="MobiDB-lite"/>
    </source>
</evidence>
<proteinExistence type="predicted"/>
<accession>A0A834T7B1</accession>
<sequence>MLCSAPAGKSASNWLDRLRSNRGIPTGDDLDLDSFLANYPDPTSSDSFHSISQHTHSTKNRTRGSEISAADARPTMSSVLAELFNVGGSLSRSSKLSGKKCPRKQTNPKSFVASSSLRYSSSIECCARKDENAPATNSSNHDAAELKEENLDCCDVEEEKDNGGNELRGFSKSEVTVIDTSCPGWKVEKFVFRKNNVWKVRERKGKSKFFAKKKSKGTFGFDNHHNTAVQKKEHKHLEYQFDSSLEKDREFITPSTLVRAFIAFLYFAQIFMIS</sequence>
<dbReference type="AlphaFoldDB" id="A0A834T7B1"/>
<evidence type="ECO:0000313" key="2">
    <source>
        <dbReference type="EMBL" id="KAF7816625.1"/>
    </source>
</evidence>
<comment type="caution">
    <text evidence="2">The sequence shown here is derived from an EMBL/GenBank/DDBJ whole genome shotgun (WGS) entry which is preliminary data.</text>
</comment>
<gene>
    <name evidence="2" type="ORF">G2W53_030594</name>
</gene>
<feature type="compositionally biased region" description="Polar residues" evidence="1">
    <location>
        <begin position="43"/>
        <end position="55"/>
    </location>
</feature>
<dbReference type="Proteomes" id="UP000634136">
    <property type="component" value="Unassembled WGS sequence"/>
</dbReference>